<dbReference type="Gene3D" id="3.40.50.620">
    <property type="entry name" value="HUPs"/>
    <property type="match status" value="1"/>
</dbReference>
<dbReference type="Proteomes" id="UP001601627">
    <property type="component" value="Unassembled WGS sequence"/>
</dbReference>
<evidence type="ECO:0000313" key="2">
    <source>
        <dbReference type="EMBL" id="MFF1276963.1"/>
    </source>
</evidence>
<dbReference type="EMBL" id="JBHVZQ010000029">
    <property type="protein sequence ID" value="MFF1276963.1"/>
    <property type="molecule type" value="Genomic_DNA"/>
</dbReference>
<proteinExistence type="predicted"/>
<organism evidence="2 3">
    <name type="scientific">Streptomyces marokkonensis</name>
    <dbReference type="NCBI Taxonomy" id="324855"/>
    <lineage>
        <taxon>Bacteria</taxon>
        <taxon>Bacillati</taxon>
        <taxon>Actinomycetota</taxon>
        <taxon>Actinomycetes</taxon>
        <taxon>Kitasatosporales</taxon>
        <taxon>Streptomycetaceae</taxon>
        <taxon>Streptomyces</taxon>
    </lineage>
</organism>
<sequence>MPARPTAWPSDAPDLAAYDLLAPQLSGGKDSGVMLWSFMRDVAAAGVTDRVITYHATLGPLEWPAVHVGGTRYASMSELGAGQSAACGIPPDRHVEVARPAFLVTEIAAYGRFPCMGSPYCRKYAKESIISTAWTLLVRRLRRELGRPVRILKVIGLRADESLDRAHHPAYRNVLTNGARIVDEWLPVKDWPTAAVLEWHQDAPLRYHWTYDSFPGAGDFKGTSRCSCSLCVFASKRDLLLAIARRPRLAALYAEVESARGDSFRPDWRITDLIEASRRPGAPDPGIVLPDDGPDMDLLERQIRTAPPCNSHPAKPSTSPPARPQARPAAAAMQASPPRPSFPALLERHTDHDDDEHPAPFGTVRGRTGRRRRGPPVPAARRQRPLPPGPAGDAPGDRNPPAGTVHHRPRGRSRCGQSPLRRHTGPCGDGVAPRPDRVGHDPRSTRLLRHGGRRRPPRDQPSP</sequence>
<dbReference type="InterPro" id="IPR014729">
    <property type="entry name" value="Rossmann-like_a/b/a_fold"/>
</dbReference>
<keyword evidence="3" id="KW-1185">Reference proteome</keyword>
<comment type="caution">
    <text evidence="2">The sequence shown here is derived from an EMBL/GenBank/DDBJ whole genome shotgun (WGS) entry which is preliminary data.</text>
</comment>
<feature type="compositionally biased region" description="Basic and acidic residues" evidence="1">
    <location>
        <begin position="346"/>
        <end position="358"/>
    </location>
</feature>
<feature type="compositionally biased region" description="Basic residues" evidence="1">
    <location>
        <begin position="446"/>
        <end position="456"/>
    </location>
</feature>
<protein>
    <submittedName>
        <fullName evidence="2">Phosphoadenosine phosphosulfate reductase</fullName>
    </submittedName>
</protein>
<feature type="region of interest" description="Disordered" evidence="1">
    <location>
        <begin position="275"/>
        <end position="463"/>
    </location>
</feature>
<feature type="compositionally biased region" description="Low complexity" evidence="1">
    <location>
        <begin position="391"/>
        <end position="403"/>
    </location>
</feature>
<feature type="compositionally biased region" description="Basic and acidic residues" evidence="1">
    <location>
        <begin position="434"/>
        <end position="444"/>
    </location>
</feature>
<reference evidence="2 3" key="1">
    <citation type="submission" date="2024-09" db="EMBL/GenBank/DDBJ databases">
        <title>The Natural Products Discovery Center: Release of the First 8490 Sequenced Strains for Exploring Actinobacteria Biosynthetic Diversity.</title>
        <authorList>
            <person name="Kalkreuter E."/>
            <person name="Kautsar S.A."/>
            <person name="Yang D."/>
            <person name="Bader C.D."/>
            <person name="Teijaro C.N."/>
            <person name="Fluegel L."/>
            <person name="Davis C.M."/>
            <person name="Simpson J.R."/>
            <person name="Lauterbach L."/>
            <person name="Steele A.D."/>
            <person name="Gui C."/>
            <person name="Meng S."/>
            <person name="Li G."/>
            <person name="Viehrig K."/>
            <person name="Ye F."/>
            <person name="Su P."/>
            <person name="Kiefer A.F."/>
            <person name="Nichols A."/>
            <person name="Cepeda A.J."/>
            <person name="Yan W."/>
            <person name="Fan B."/>
            <person name="Jiang Y."/>
            <person name="Adhikari A."/>
            <person name="Zheng C.-J."/>
            <person name="Schuster L."/>
            <person name="Cowan T.M."/>
            <person name="Smanski M.J."/>
            <person name="Chevrette M.G."/>
            <person name="De Carvalho L.P.S."/>
            <person name="Shen B."/>
        </authorList>
    </citation>
    <scope>NUCLEOTIDE SEQUENCE [LARGE SCALE GENOMIC DNA]</scope>
    <source>
        <strain evidence="2 3">NPDC058328</strain>
    </source>
</reference>
<dbReference type="SUPFAM" id="SSF52402">
    <property type="entry name" value="Adenine nucleotide alpha hydrolases-like"/>
    <property type="match status" value="1"/>
</dbReference>
<gene>
    <name evidence="2" type="ORF">ACFVZC_26670</name>
</gene>
<dbReference type="RefSeq" id="WP_388238437.1">
    <property type="nucleotide sequence ID" value="NZ_JBHVZQ010000029.1"/>
</dbReference>
<evidence type="ECO:0000313" key="3">
    <source>
        <dbReference type="Proteomes" id="UP001601627"/>
    </source>
</evidence>
<name>A0ABW6QCL5_9ACTN</name>
<feature type="compositionally biased region" description="Low complexity" evidence="1">
    <location>
        <begin position="324"/>
        <end position="336"/>
    </location>
</feature>
<evidence type="ECO:0000256" key="1">
    <source>
        <dbReference type="SAM" id="MobiDB-lite"/>
    </source>
</evidence>
<accession>A0ABW6QCL5</accession>